<protein>
    <recommendedName>
        <fullName evidence="3">Sel1 repeat family protein</fullName>
    </recommendedName>
</protein>
<organism evidence="1 2">
    <name type="scientific">Actinacidiphila guanduensis</name>
    <dbReference type="NCBI Taxonomy" id="310781"/>
    <lineage>
        <taxon>Bacteria</taxon>
        <taxon>Bacillati</taxon>
        <taxon>Actinomycetota</taxon>
        <taxon>Actinomycetes</taxon>
        <taxon>Kitasatosporales</taxon>
        <taxon>Streptomycetaceae</taxon>
        <taxon>Actinacidiphila</taxon>
    </lineage>
</organism>
<evidence type="ECO:0000313" key="1">
    <source>
        <dbReference type="EMBL" id="SDN20566.1"/>
    </source>
</evidence>
<dbReference type="SMART" id="SM00671">
    <property type="entry name" value="SEL1"/>
    <property type="match status" value="4"/>
</dbReference>
<proteinExistence type="predicted"/>
<dbReference type="PANTHER" id="PTHR11102">
    <property type="entry name" value="SEL-1-LIKE PROTEIN"/>
    <property type="match status" value="1"/>
</dbReference>
<dbReference type="EMBL" id="FNIE01000003">
    <property type="protein sequence ID" value="SDN20566.1"/>
    <property type="molecule type" value="Genomic_DNA"/>
</dbReference>
<dbReference type="InterPro" id="IPR011990">
    <property type="entry name" value="TPR-like_helical_dom_sf"/>
</dbReference>
<dbReference type="AlphaFoldDB" id="A0A1G9ZJ10"/>
<gene>
    <name evidence="1" type="ORF">SAMN05216259_103157</name>
</gene>
<dbReference type="InterPro" id="IPR006597">
    <property type="entry name" value="Sel1-like"/>
</dbReference>
<accession>A0A1G9ZJ10</accession>
<dbReference type="SUPFAM" id="SSF81901">
    <property type="entry name" value="HCP-like"/>
    <property type="match status" value="1"/>
</dbReference>
<sequence length="282" mass="30438">MGIAVPSWRVFPEGVPDRELLERGDQAAEAGDLISAGNWYFHAKRRGSMEGRDKARGLRPQLEHLADQGNLDAKVLVAGLLLERGEDLSLAVSLLETAAEADVIEGMRELGFVLAGGIGVALNPGRANELYRAAAEAGDGYAAFNLAVNFYRGYGTGKSFREFAKWLQVAGDLGIPEACAVLGDQCAKKGLDDDSLQWYLRAAKSSHVPAMLVAARRYRDGIGTPIDPVQAVRWFLTPLDRGNGDGIHDALELASSMTVEQIREAGRLSGHLDEAELLLRGR</sequence>
<dbReference type="OrthoDB" id="4227084at2"/>
<dbReference type="InterPro" id="IPR050767">
    <property type="entry name" value="Sel1_AlgK"/>
</dbReference>
<reference evidence="1 2" key="1">
    <citation type="submission" date="2016-10" db="EMBL/GenBank/DDBJ databases">
        <authorList>
            <person name="de Groot N.N."/>
        </authorList>
    </citation>
    <scope>NUCLEOTIDE SEQUENCE [LARGE SCALE GENOMIC DNA]</scope>
    <source>
        <strain evidence="1 2">CGMCC 4.2022</strain>
    </source>
</reference>
<dbReference type="STRING" id="310781.SAMN05216259_103157"/>
<keyword evidence="2" id="KW-1185">Reference proteome</keyword>
<dbReference type="RefSeq" id="WP_143031652.1">
    <property type="nucleotide sequence ID" value="NZ_FNIE01000003.1"/>
</dbReference>
<dbReference type="Gene3D" id="1.25.40.10">
    <property type="entry name" value="Tetratricopeptide repeat domain"/>
    <property type="match status" value="2"/>
</dbReference>
<evidence type="ECO:0008006" key="3">
    <source>
        <dbReference type="Google" id="ProtNLM"/>
    </source>
</evidence>
<evidence type="ECO:0000313" key="2">
    <source>
        <dbReference type="Proteomes" id="UP000199341"/>
    </source>
</evidence>
<dbReference type="Pfam" id="PF08238">
    <property type="entry name" value="Sel1"/>
    <property type="match status" value="5"/>
</dbReference>
<dbReference type="Proteomes" id="UP000199341">
    <property type="component" value="Unassembled WGS sequence"/>
</dbReference>
<dbReference type="PANTHER" id="PTHR11102:SF160">
    <property type="entry name" value="ERAD-ASSOCIATED E3 UBIQUITIN-PROTEIN LIGASE COMPONENT HRD3"/>
    <property type="match status" value="1"/>
</dbReference>
<name>A0A1G9ZJ10_9ACTN</name>